<feature type="region of interest" description="Disordered" evidence="7">
    <location>
        <begin position="227"/>
        <end position="331"/>
    </location>
</feature>
<dbReference type="PROSITE" id="PS50114">
    <property type="entry name" value="GATA_ZN_FINGER_2"/>
    <property type="match status" value="1"/>
</dbReference>
<keyword evidence="10" id="KW-1185">Reference proteome</keyword>
<reference evidence="9" key="1">
    <citation type="submission" date="2014-03" db="EMBL/GenBank/DDBJ databases">
        <authorList>
            <person name="Casaregola S."/>
        </authorList>
    </citation>
    <scope>NUCLEOTIDE SEQUENCE [LARGE SCALE GENOMIC DNA]</scope>
    <source>
        <strain evidence="9">CLIB 918</strain>
    </source>
</reference>
<dbReference type="PROSITE" id="PS00344">
    <property type="entry name" value="GATA_ZN_FINGER_1"/>
    <property type="match status" value="1"/>
</dbReference>
<feature type="compositionally biased region" description="Pro residues" evidence="7">
    <location>
        <begin position="94"/>
        <end position="103"/>
    </location>
</feature>
<keyword evidence="5" id="KW-0804">Transcription</keyword>
<dbReference type="GO" id="GO:0008270">
    <property type="term" value="F:zinc ion binding"/>
    <property type="evidence" value="ECO:0007669"/>
    <property type="project" value="UniProtKB-KW"/>
</dbReference>
<evidence type="ECO:0000256" key="5">
    <source>
        <dbReference type="ARBA" id="ARBA00023163"/>
    </source>
</evidence>
<keyword evidence="2 6" id="KW-0863">Zinc-finger</keyword>
<gene>
    <name evidence="9" type="ORF">BN980_GECA11s01731g</name>
</gene>
<accession>A0A0J9XDP4</accession>
<keyword evidence="3" id="KW-0862">Zinc</keyword>
<dbReference type="GO" id="GO:0006355">
    <property type="term" value="P:regulation of DNA-templated transcription"/>
    <property type="evidence" value="ECO:0007669"/>
    <property type="project" value="InterPro"/>
</dbReference>
<dbReference type="InterPro" id="IPR000679">
    <property type="entry name" value="Znf_GATA"/>
</dbReference>
<feature type="compositionally biased region" description="Polar residues" evidence="7">
    <location>
        <begin position="76"/>
        <end position="90"/>
    </location>
</feature>
<keyword evidence="4" id="KW-0805">Transcription regulation</keyword>
<evidence type="ECO:0000256" key="1">
    <source>
        <dbReference type="ARBA" id="ARBA00022723"/>
    </source>
</evidence>
<evidence type="ECO:0000256" key="7">
    <source>
        <dbReference type="SAM" id="MobiDB-lite"/>
    </source>
</evidence>
<dbReference type="EMBL" id="CCBN010000011">
    <property type="protein sequence ID" value="CDO55477.1"/>
    <property type="molecule type" value="Genomic_DNA"/>
</dbReference>
<comment type="caution">
    <text evidence="9">The sequence shown here is derived from an EMBL/GenBank/DDBJ whole genome shotgun (WGS) entry which is preliminary data.</text>
</comment>
<dbReference type="SMART" id="SM00401">
    <property type="entry name" value="ZnF_GATA"/>
    <property type="match status" value="1"/>
</dbReference>
<dbReference type="AlphaFoldDB" id="A0A0J9XDP4"/>
<feature type="region of interest" description="Disordered" evidence="7">
    <location>
        <begin position="76"/>
        <end position="151"/>
    </location>
</feature>
<dbReference type="PANTHER" id="PTHR47172">
    <property type="entry name" value="OS01G0976800 PROTEIN"/>
    <property type="match status" value="1"/>
</dbReference>
<dbReference type="SUPFAM" id="SSF57716">
    <property type="entry name" value="Glucocorticoid receptor-like (DNA-binding domain)"/>
    <property type="match status" value="1"/>
</dbReference>
<dbReference type="Pfam" id="PF00320">
    <property type="entry name" value="GATA"/>
    <property type="match status" value="1"/>
</dbReference>
<dbReference type="Proteomes" id="UP000242525">
    <property type="component" value="Unassembled WGS sequence"/>
</dbReference>
<feature type="compositionally biased region" description="Polar residues" evidence="7">
    <location>
        <begin position="228"/>
        <end position="250"/>
    </location>
</feature>
<keyword evidence="1" id="KW-0479">Metal-binding</keyword>
<dbReference type="STRING" id="1173061.A0A0J9XDP4"/>
<dbReference type="PANTHER" id="PTHR47172:SF24">
    <property type="entry name" value="GATA ZINC FINGER DOMAIN-CONTAINING PROTEIN 14-RELATED"/>
    <property type="match status" value="1"/>
</dbReference>
<dbReference type="Gene3D" id="3.30.50.10">
    <property type="entry name" value="Erythroid Transcription Factor GATA-1, subunit A"/>
    <property type="match status" value="1"/>
</dbReference>
<feature type="compositionally biased region" description="Low complexity" evidence="7">
    <location>
        <begin position="254"/>
        <end position="266"/>
    </location>
</feature>
<dbReference type="InterPro" id="IPR013088">
    <property type="entry name" value="Znf_NHR/GATA"/>
</dbReference>
<evidence type="ECO:0000256" key="2">
    <source>
        <dbReference type="ARBA" id="ARBA00022771"/>
    </source>
</evidence>
<evidence type="ECO:0000256" key="3">
    <source>
        <dbReference type="ARBA" id="ARBA00022833"/>
    </source>
</evidence>
<evidence type="ECO:0000313" key="9">
    <source>
        <dbReference type="EMBL" id="CDO55477.1"/>
    </source>
</evidence>
<protein>
    <recommendedName>
        <fullName evidence="8">GATA-type domain-containing protein</fullName>
    </recommendedName>
</protein>
<feature type="compositionally biased region" description="Low complexity" evidence="7">
    <location>
        <begin position="22"/>
        <end position="31"/>
    </location>
</feature>
<evidence type="ECO:0000256" key="4">
    <source>
        <dbReference type="ARBA" id="ARBA00023015"/>
    </source>
</evidence>
<feature type="compositionally biased region" description="Low complexity" evidence="7">
    <location>
        <begin position="131"/>
        <end position="140"/>
    </location>
</feature>
<name>A0A0J9XDP4_GEOCN</name>
<evidence type="ECO:0000313" key="10">
    <source>
        <dbReference type="Proteomes" id="UP000242525"/>
    </source>
</evidence>
<evidence type="ECO:0000256" key="6">
    <source>
        <dbReference type="PROSITE-ProRule" id="PRU00094"/>
    </source>
</evidence>
<dbReference type="GO" id="GO:0043565">
    <property type="term" value="F:sequence-specific DNA binding"/>
    <property type="evidence" value="ECO:0007669"/>
    <property type="project" value="InterPro"/>
</dbReference>
<proteinExistence type="predicted"/>
<feature type="domain" description="GATA-type" evidence="8">
    <location>
        <begin position="309"/>
        <end position="344"/>
    </location>
</feature>
<sequence length="373" mass="40783">MSTTVMIPNNTDNLIKLDHQQKPNQSQNQLPQPHPHLPPSTSAPLLPSFAKLTSSIPVANSTTDSPTSTTIINYTYDNSNKSSSETNTRTSPVLLPPPPPLPPSSSASHQQLPSEPSQHQQQPLPVPPQHPSQISSIPPQHHQPPVPSSFVKYPVQPSYYAPPPPHPQVLAHPLNISQDPEFLSRIPELLETATHLYHGLQSPTAETLLILSQRLRSSADMLDYFRSRSANSPTNPAPPQLNSNAFTTGKPQHQHSSSFPVPSPSHAIKQHPHHERTTSDSALFRPAPPAGSASNSTVTISAKKRSREGPEPTVCRHCGTSETPEWRRGPDGARTLCNACGLYHAKMVKRNGPLAAAEILKRKQMEQQQHPRT</sequence>
<evidence type="ECO:0000259" key="8">
    <source>
        <dbReference type="PROSITE" id="PS50114"/>
    </source>
</evidence>
<feature type="compositionally biased region" description="Low complexity" evidence="7">
    <location>
        <begin position="104"/>
        <end position="123"/>
    </location>
</feature>
<dbReference type="CDD" id="cd00202">
    <property type="entry name" value="ZnF_GATA"/>
    <property type="match status" value="1"/>
</dbReference>
<dbReference type="OrthoDB" id="2162994at2759"/>
<feature type="region of interest" description="Disordered" evidence="7">
    <location>
        <begin position="21"/>
        <end position="47"/>
    </location>
</feature>
<organism evidence="9 10">
    <name type="scientific">Geotrichum candidum</name>
    <name type="common">Oospora lactis</name>
    <name type="synonym">Dipodascus geotrichum</name>
    <dbReference type="NCBI Taxonomy" id="1173061"/>
    <lineage>
        <taxon>Eukaryota</taxon>
        <taxon>Fungi</taxon>
        <taxon>Dikarya</taxon>
        <taxon>Ascomycota</taxon>
        <taxon>Saccharomycotina</taxon>
        <taxon>Dipodascomycetes</taxon>
        <taxon>Dipodascales</taxon>
        <taxon>Dipodascaceae</taxon>
        <taxon>Geotrichum</taxon>
    </lineage>
</organism>